<dbReference type="Pfam" id="PF09371">
    <property type="entry name" value="Tex_N"/>
    <property type="match status" value="1"/>
</dbReference>
<dbReference type="InterPro" id="IPR050437">
    <property type="entry name" value="Ribos_protein_bS1-like"/>
</dbReference>
<dbReference type="FunFam" id="3.30.420.140:FF:000001">
    <property type="entry name" value="RNA-binding transcriptional accessory protein"/>
    <property type="match status" value="1"/>
</dbReference>
<dbReference type="KEGG" id="slr:L21SP2_2446"/>
<dbReference type="CDD" id="cd05685">
    <property type="entry name" value="S1_Tex"/>
    <property type="match status" value="1"/>
</dbReference>
<dbReference type="SUPFAM" id="SSF158832">
    <property type="entry name" value="Tex N-terminal region-like"/>
    <property type="match status" value="1"/>
</dbReference>
<dbReference type="STRING" id="1307761.L21SP2_2446"/>
<dbReference type="OrthoDB" id="9804714at2"/>
<dbReference type="InterPro" id="IPR044146">
    <property type="entry name" value="S1_Tex"/>
</dbReference>
<dbReference type="GO" id="GO:0005737">
    <property type="term" value="C:cytoplasm"/>
    <property type="evidence" value="ECO:0007669"/>
    <property type="project" value="UniProtKB-ARBA"/>
</dbReference>
<dbReference type="InterPro" id="IPR041692">
    <property type="entry name" value="HHH_9"/>
</dbReference>
<dbReference type="GO" id="GO:0003729">
    <property type="term" value="F:mRNA binding"/>
    <property type="evidence" value="ECO:0007669"/>
    <property type="project" value="UniProtKB-ARBA"/>
</dbReference>
<accession>V5WJP5</accession>
<dbReference type="InterPro" id="IPR010994">
    <property type="entry name" value="RuvA_2-like"/>
</dbReference>
<dbReference type="InterPro" id="IPR012337">
    <property type="entry name" value="RNaseH-like_sf"/>
</dbReference>
<dbReference type="AlphaFoldDB" id="V5WJP5"/>
<sequence>MNISLSHIASELGIRLSSIEKTLELLNDGATVPFIARYRKEATGNLDETQITAVRDTAARLQELEKRRSYIMSVIEEQGRLTPELEKQIRAAHRLAELEDIYLPFKPKRRTRGQIARENGLEDLALQILSQNGKNPRHLAEKFLNAEKSVPDIESALKGASDIIAEVISDDPALRGELRRLFTQKGVVSSQVVKKYASSQEAQVYRDYFDHREQLGRMPGHRFLAMLRAVDGGIVRMKIEPPDDMGPEAVHRRYLKSGASRGERELITAAGSDAYQRLIQPSLENEMRKTRKEEADEEAIGVFTENLRQLLLAPPLGEARVLGVDPGLRTGCKLAVLDSSGNLLSHHVIYPLPPRQDTQVAEQLLRKLVKEQDIQAIAVGNGTGGRETLSFITSLDLFRDSGGRVTVTMVNESGASVYSASSLAREEFPDLDLTVRGAVSIGRRLMDPLAELIKIDPRSIGVGQYQHDVDQKRLQQGLDDTVVSCVNAVGVELNTASPRLLSYVSGMNPGLSKAVVEQRSKLGKFRSRKDLQSVSGLGPKTFEQAAGFLRIHDGDHPLDKTAVHPERYPLVEQMAGDLGVKLQELPGNTELIAQIDARKYLGPELNSASFSDIIAELKKPGRDPRKSFQAFQFAEGVEKIDDLNEGMKLPGVVTNITKFGAFVDIGVHQDGLIHISEMADRFVSDPGEVLALGQQVTVRVISVDAPRKRIGLSLKNT</sequence>
<feature type="domain" description="S1 motif" evidence="1">
    <location>
        <begin position="646"/>
        <end position="715"/>
    </location>
</feature>
<dbReference type="InterPro" id="IPR003029">
    <property type="entry name" value="S1_domain"/>
</dbReference>
<dbReference type="HOGENOM" id="CLU_009833_0_2_12"/>
<name>V5WJP5_9SPIO</name>
<dbReference type="FunFam" id="2.40.50.140:FF:000051">
    <property type="entry name" value="RNA-binding transcriptional accessory protein"/>
    <property type="match status" value="1"/>
</dbReference>
<dbReference type="SUPFAM" id="SSF47781">
    <property type="entry name" value="RuvA domain 2-like"/>
    <property type="match status" value="2"/>
</dbReference>
<dbReference type="Pfam" id="PF12836">
    <property type="entry name" value="HHH_3"/>
    <property type="match status" value="1"/>
</dbReference>
<dbReference type="eggNOG" id="COG2183">
    <property type="taxonomic scope" value="Bacteria"/>
</dbReference>
<dbReference type="SMART" id="SM00316">
    <property type="entry name" value="S1"/>
    <property type="match status" value="1"/>
</dbReference>
<dbReference type="InterPro" id="IPR055179">
    <property type="entry name" value="Tex-like_central_region"/>
</dbReference>
<dbReference type="InterPro" id="IPR032639">
    <property type="entry name" value="Tex_YqgF"/>
</dbReference>
<dbReference type="EMBL" id="CP006939">
    <property type="protein sequence ID" value="AHC15799.1"/>
    <property type="molecule type" value="Genomic_DNA"/>
</dbReference>
<dbReference type="InterPro" id="IPR037027">
    <property type="entry name" value="YqgF/RNaseH-like_dom_sf"/>
</dbReference>
<protein>
    <submittedName>
        <fullName evidence="2">Transcription accessory protein (S1 RNA-binding domain)</fullName>
    </submittedName>
</protein>
<dbReference type="SUPFAM" id="SSF53098">
    <property type="entry name" value="Ribonuclease H-like"/>
    <property type="match status" value="1"/>
</dbReference>
<dbReference type="Pfam" id="PF22706">
    <property type="entry name" value="Tex_central_region"/>
    <property type="match status" value="1"/>
</dbReference>
<dbReference type="Gene3D" id="1.10.3500.10">
    <property type="entry name" value="Tex N-terminal region-like"/>
    <property type="match status" value="1"/>
</dbReference>
<organism evidence="2 3">
    <name type="scientific">Salinispira pacifica</name>
    <dbReference type="NCBI Taxonomy" id="1307761"/>
    <lineage>
        <taxon>Bacteria</taxon>
        <taxon>Pseudomonadati</taxon>
        <taxon>Spirochaetota</taxon>
        <taxon>Spirochaetia</taxon>
        <taxon>Spirochaetales</taxon>
        <taxon>Spirochaetaceae</taxon>
        <taxon>Salinispira</taxon>
    </lineage>
</organism>
<dbReference type="InterPro" id="IPR006641">
    <property type="entry name" value="YqgF/RNaseH-like_dom"/>
</dbReference>
<dbReference type="InterPro" id="IPR023319">
    <property type="entry name" value="Tex-like_HTH_dom_sf"/>
</dbReference>
<dbReference type="PANTHER" id="PTHR10724">
    <property type="entry name" value="30S RIBOSOMAL PROTEIN S1"/>
    <property type="match status" value="1"/>
</dbReference>
<dbReference type="Gene3D" id="1.10.10.650">
    <property type="entry name" value="RuvA domain 2-like"/>
    <property type="match status" value="1"/>
</dbReference>
<dbReference type="GO" id="GO:0006139">
    <property type="term" value="P:nucleobase-containing compound metabolic process"/>
    <property type="evidence" value="ECO:0007669"/>
    <property type="project" value="InterPro"/>
</dbReference>
<keyword evidence="3" id="KW-1185">Reference proteome</keyword>
<gene>
    <name evidence="2" type="ORF">L21SP2_2446</name>
</gene>
<dbReference type="Proteomes" id="UP000018680">
    <property type="component" value="Chromosome"/>
</dbReference>
<dbReference type="Gene3D" id="3.30.420.140">
    <property type="entry name" value="YqgF/RNase H-like domain"/>
    <property type="match status" value="1"/>
</dbReference>
<proteinExistence type="predicted"/>
<dbReference type="GO" id="GO:0003735">
    <property type="term" value="F:structural constituent of ribosome"/>
    <property type="evidence" value="ECO:0007669"/>
    <property type="project" value="TreeGrafter"/>
</dbReference>
<dbReference type="RefSeq" id="WP_024268702.1">
    <property type="nucleotide sequence ID" value="NC_023035.1"/>
</dbReference>
<dbReference type="Pfam" id="PF16921">
    <property type="entry name" value="Tex_YqgF"/>
    <property type="match status" value="1"/>
</dbReference>
<dbReference type="PROSITE" id="PS50126">
    <property type="entry name" value="S1"/>
    <property type="match status" value="1"/>
</dbReference>
<dbReference type="Pfam" id="PF00575">
    <property type="entry name" value="S1"/>
    <property type="match status" value="1"/>
</dbReference>
<dbReference type="Pfam" id="PF17674">
    <property type="entry name" value="HHH_9"/>
    <property type="match status" value="1"/>
</dbReference>
<dbReference type="InterPro" id="IPR023323">
    <property type="entry name" value="Tex-like_dom_sf"/>
</dbReference>
<dbReference type="Gene3D" id="2.40.50.140">
    <property type="entry name" value="Nucleic acid-binding proteins"/>
    <property type="match status" value="1"/>
</dbReference>
<dbReference type="FunFam" id="1.10.10.650:FF:000001">
    <property type="entry name" value="S1 RNA-binding domain 1"/>
    <property type="match status" value="1"/>
</dbReference>
<dbReference type="SUPFAM" id="SSF50249">
    <property type="entry name" value="Nucleic acid-binding proteins"/>
    <property type="match status" value="1"/>
</dbReference>
<evidence type="ECO:0000313" key="3">
    <source>
        <dbReference type="Proteomes" id="UP000018680"/>
    </source>
</evidence>
<dbReference type="Gene3D" id="1.10.150.310">
    <property type="entry name" value="Tex RuvX-like domain-like"/>
    <property type="match status" value="1"/>
</dbReference>
<evidence type="ECO:0000313" key="2">
    <source>
        <dbReference type="EMBL" id="AHC15799.1"/>
    </source>
</evidence>
<evidence type="ECO:0000259" key="1">
    <source>
        <dbReference type="PROSITE" id="PS50126"/>
    </source>
</evidence>
<dbReference type="InterPro" id="IPR018974">
    <property type="entry name" value="Tex-like_N"/>
</dbReference>
<dbReference type="PANTHER" id="PTHR10724:SF10">
    <property type="entry name" value="S1 RNA-BINDING DOMAIN-CONTAINING PROTEIN 1"/>
    <property type="match status" value="1"/>
</dbReference>
<dbReference type="SMART" id="SM00732">
    <property type="entry name" value="YqgFc"/>
    <property type="match status" value="1"/>
</dbReference>
<reference evidence="2 3" key="1">
    <citation type="journal article" date="2015" name="Stand. Genomic Sci.">
        <title>Complete genome sequence and description of Salinispira pacifica gen. nov., sp. nov., a novel spirochaete isolated form a hypersaline microbial mat.</title>
        <authorList>
            <person name="Ben Hania W."/>
            <person name="Joseph M."/>
            <person name="Schumann P."/>
            <person name="Bunk B."/>
            <person name="Fiebig A."/>
            <person name="Sproer C."/>
            <person name="Klenk H.P."/>
            <person name="Fardeau M.L."/>
            <person name="Spring S."/>
        </authorList>
    </citation>
    <scope>NUCLEOTIDE SEQUENCE [LARGE SCALE GENOMIC DNA]</scope>
    <source>
        <strain evidence="2 3">L21-RPul-D2</strain>
    </source>
</reference>
<dbReference type="GO" id="GO:0006412">
    <property type="term" value="P:translation"/>
    <property type="evidence" value="ECO:0007669"/>
    <property type="project" value="TreeGrafter"/>
</dbReference>
<dbReference type="InterPro" id="IPR012340">
    <property type="entry name" value="NA-bd_OB-fold"/>
</dbReference>
<dbReference type="PATRIC" id="fig|1307761.3.peg.2438"/>